<dbReference type="InterPro" id="IPR029033">
    <property type="entry name" value="His_PPase_superfam"/>
</dbReference>
<reference evidence="2" key="1">
    <citation type="submission" date="2025-08" db="UniProtKB">
        <authorList>
            <consortium name="RefSeq"/>
        </authorList>
    </citation>
    <scope>IDENTIFICATION</scope>
</reference>
<dbReference type="Proteomes" id="UP000189703">
    <property type="component" value="Unplaced"/>
</dbReference>
<dbReference type="OrthoDB" id="10261749at2759"/>
<protein>
    <submittedName>
        <fullName evidence="2">Phosphoglycerate mutase-like protein AT74H</fullName>
    </submittedName>
</protein>
<dbReference type="Gene3D" id="3.40.50.1240">
    <property type="entry name" value="Phosphoglycerate mutase-like"/>
    <property type="match status" value="1"/>
</dbReference>
<dbReference type="KEGG" id="nnu:104610659"/>
<proteinExistence type="predicted"/>
<dbReference type="InterPro" id="IPR052765">
    <property type="entry name" value="PGM-Related"/>
</dbReference>
<name>A0A1U8B499_NELNU</name>
<accession>A0A1U8B499</accession>
<gene>
    <name evidence="2" type="primary">LOC104610659</name>
</gene>
<dbReference type="AlphaFoldDB" id="A0A1U8B499"/>
<organism evidence="1 2">
    <name type="scientific">Nelumbo nucifera</name>
    <name type="common">Sacred lotus</name>
    <dbReference type="NCBI Taxonomy" id="4432"/>
    <lineage>
        <taxon>Eukaryota</taxon>
        <taxon>Viridiplantae</taxon>
        <taxon>Streptophyta</taxon>
        <taxon>Embryophyta</taxon>
        <taxon>Tracheophyta</taxon>
        <taxon>Spermatophyta</taxon>
        <taxon>Magnoliopsida</taxon>
        <taxon>Proteales</taxon>
        <taxon>Nelumbonaceae</taxon>
        <taxon>Nelumbo</taxon>
    </lineage>
</organism>
<dbReference type="CDD" id="cd07040">
    <property type="entry name" value="HP"/>
    <property type="match status" value="1"/>
</dbReference>
<dbReference type="SUPFAM" id="SSF53254">
    <property type="entry name" value="Phosphoglycerate mutase-like"/>
    <property type="match status" value="1"/>
</dbReference>
<dbReference type="RefSeq" id="XP_010275693.1">
    <property type="nucleotide sequence ID" value="XM_010277391.2"/>
</dbReference>
<keyword evidence="1" id="KW-1185">Reference proteome</keyword>
<sequence>MQEAKECGRRTREIIESDGAPDWKVYFYVSPYRRTLETLRSLGKAFESSRISGVREEPRLRAQDLGFRETLRKEIEIGRFQLSGEWNSNMNLVLVSHGLTLRVCLIRWYKWTVKQFEGLNNFTDGGCL</sequence>
<evidence type="ECO:0000313" key="2">
    <source>
        <dbReference type="RefSeq" id="XP_010275693.1"/>
    </source>
</evidence>
<dbReference type="eggNOG" id="ENOG502QQ8J">
    <property type="taxonomic scope" value="Eukaryota"/>
</dbReference>
<dbReference type="PANTHER" id="PTHR46192">
    <property type="entry name" value="BROAD-RANGE ACID PHOSPHATASE DET1"/>
    <property type="match status" value="1"/>
</dbReference>
<dbReference type="GeneID" id="104610659"/>
<evidence type="ECO:0000313" key="1">
    <source>
        <dbReference type="Proteomes" id="UP000189703"/>
    </source>
</evidence>
<dbReference type="GO" id="GO:0016791">
    <property type="term" value="F:phosphatase activity"/>
    <property type="evidence" value="ECO:0000318"/>
    <property type="project" value="GO_Central"/>
</dbReference>